<comment type="caution">
    <text evidence="2">The sequence shown here is derived from an EMBL/GenBank/DDBJ whole genome shotgun (WGS) entry which is preliminary data.</text>
</comment>
<feature type="compositionally biased region" description="Polar residues" evidence="1">
    <location>
        <begin position="351"/>
        <end position="370"/>
    </location>
</feature>
<dbReference type="EMBL" id="CAVLGL010000057">
    <property type="protein sequence ID" value="CAK1583349.1"/>
    <property type="molecule type" value="Genomic_DNA"/>
</dbReference>
<proteinExistence type="predicted"/>
<name>A0AAV1KLA2_9NEOP</name>
<evidence type="ECO:0000313" key="3">
    <source>
        <dbReference type="Proteomes" id="UP001314205"/>
    </source>
</evidence>
<organism evidence="2 3">
    <name type="scientific">Parnassius mnemosyne</name>
    <name type="common">clouded apollo</name>
    <dbReference type="NCBI Taxonomy" id="213953"/>
    <lineage>
        <taxon>Eukaryota</taxon>
        <taxon>Metazoa</taxon>
        <taxon>Ecdysozoa</taxon>
        <taxon>Arthropoda</taxon>
        <taxon>Hexapoda</taxon>
        <taxon>Insecta</taxon>
        <taxon>Pterygota</taxon>
        <taxon>Neoptera</taxon>
        <taxon>Endopterygota</taxon>
        <taxon>Lepidoptera</taxon>
        <taxon>Glossata</taxon>
        <taxon>Ditrysia</taxon>
        <taxon>Papilionoidea</taxon>
        <taxon>Papilionidae</taxon>
        <taxon>Parnassiinae</taxon>
        <taxon>Parnassini</taxon>
        <taxon>Parnassius</taxon>
        <taxon>Driopa</taxon>
    </lineage>
</organism>
<keyword evidence="3" id="KW-1185">Reference proteome</keyword>
<gene>
    <name evidence="2" type="ORF">PARMNEM_LOCUS4755</name>
</gene>
<reference evidence="2 3" key="1">
    <citation type="submission" date="2023-11" db="EMBL/GenBank/DDBJ databases">
        <authorList>
            <person name="Hedman E."/>
            <person name="Englund M."/>
            <person name="Stromberg M."/>
            <person name="Nyberg Akerstrom W."/>
            <person name="Nylinder S."/>
            <person name="Jareborg N."/>
            <person name="Kallberg Y."/>
            <person name="Kronander E."/>
        </authorList>
    </citation>
    <scope>NUCLEOTIDE SEQUENCE [LARGE SCALE GENOMIC DNA]</scope>
</reference>
<protein>
    <recommendedName>
        <fullName evidence="4">Cytadhesion</fullName>
    </recommendedName>
</protein>
<feature type="region of interest" description="Disordered" evidence="1">
    <location>
        <begin position="350"/>
        <end position="432"/>
    </location>
</feature>
<sequence>MEQPMAAERQTVVINPIPTEMLRLIPLFNGDKRQLNLFLRKCEYVIRRYRGDEEQNLYVYHSITSRLTDNAASLLSEREDVVSWSQLKDLLTQHFGDPRSEECISIELESLKIKSGENFQDFCNRIQSIRSLLISKVNISDDSNLKSAKLAIYNNTALNVFLYNLPENMVRIVRLKRPATLEDALSIVLEEVNFHDQYNMRNRVHGSSGLALRQPQTSVPIQGFKFGSAPHTVMQPYGYKPVFPNNITPKFNFGIPNQSQFKMPQSGFRPQPMQQIGYRPPQFGYRPQLGQQPQQFSYRPQLGPQPQQFGYRPQLGFQPHHFGQRPQQQFGHMPTTQFGYRPPQFGYRPQLGQQPQQFSYRPQLGPQPQQFGYRPQLGFQPHHFGQRPQQQFGHMPTTQFGNKPQTQKPNFQETDVSMRTAPPRPQPGFRLNELTLRENDGQYNEYYDTDEYVEQYDNEFTPSPEETVDETTYDEFADETQPQTLENFHMKASIGDKKS</sequence>
<dbReference type="AlphaFoldDB" id="A0AAV1KLA2"/>
<dbReference type="Proteomes" id="UP001314205">
    <property type="component" value="Unassembled WGS sequence"/>
</dbReference>
<evidence type="ECO:0000313" key="2">
    <source>
        <dbReference type="EMBL" id="CAK1583349.1"/>
    </source>
</evidence>
<evidence type="ECO:0008006" key="4">
    <source>
        <dbReference type="Google" id="ProtNLM"/>
    </source>
</evidence>
<accession>A0AAV1KLA2</accession>
<feature type="compositionally biased region" description="Polar residues" evidence="1">
    <location>
        <begin position="387"/>
        <end position="417"/>
    </location>
</feature>
<evidence type="ECO:0000256" key="1">
    <source>
        <dbReference type="SAM" id="MobiDB-lite"/>
    </source>
</evidence>